<dbReference type="InterPro" id="IPR001789">
    <property type="entry name" value="Sig_transdc_resp-reg_receiver"/>
</dbReference>
<dbReference type="Pfam" id="PF00072">
    <property type="entry name" value="Response_reg"/>
    <property type="match status" value="1"/>
</dbReference>
<dbReference type="PRINTS" id="PR01590">
    <property type="entry name" value="HTHFIS"/>
</dbReference>
<dbReference type="InterPro" id="IPR058031">
    <property type="entry name" value="AAA_lid_NorR"/>
</dbReference>
<dbReference type="Proteomes" id="UP000060487">
    <property type="component" value="Unassembled WGS sequence"/>
</dbReference>
<dbReference type="InterPro" id="IPR025662">
    <property type="entry name" value="Sigma_54_int_dom_ATP-bd_1"/>
</dbReference>
<organism evidence="8 9">
    <name type="scientific">Candidatus Magnetominusculus xianensis</name>
    <dbReference type="NCBI Taxonomy" id="1748249"/>
    <lineage>
        <taxon>Bacteria</taxon>
        <taxon>Pseudomonadati</taxon>
        <taxon>Nitrospirota</taxon>
        <taxon>Nitrospiria</taxon>
        <taxon>Nitrospirales</taxon>
        <taxon>Nitrospiraceae</taxon>
        <taxon>Candidatus Magnetominusculus</taxon>
    </lineage>
</organism>
<evidence type="ECO:0000256" key="2">
    <source>
        <dbReference type="ARBA" id="ARBA00022840"/>
    </source>
</evidence>
<dbReference type="PROSITE" id="PS50045">
    <property type="entry name" value="SIGMA54_INTERACT_4"/>
    <property type="match status" value="1"/>
</dbReference>
<dbReference type="SUPFAM" id="SSF52540">
    <property type="entry name" value="P-loop containing nucleoside triphosphate hydrolases"/>
    <property type="match status" value="1"/>
</dbReference>
<dbReference type="SMART" id="SM00382">
    <property type="entry name" value="AAA"/>
    <property type="match status" value="1"/>
</dbReference>
<keyword evidence="9" id="KW-1185">Reference proteome</keyword>
<dbReference type="SUPFAM" id="SSF46689">
    <property type="entry name" value="Homeodomain-like"/>
    <property type="match status" value="1"/>
</dbReference>
<feature type="domain" description="Sigma-54 factor interaction" evidence="6">
    <location>
        <begin position="142"/>
        <end position="371"/>
    </location>
</feature>
<dbReference type="EMBL" id="LNQR01000007">
    <property type="protein sequence ID" value="KWT94222.1"/>
    <property type="molecule type" value="Genomic_DNA"/>
</dbReference>
<evidence type="ECO:0000259" key="7">
    <source>
        <dbReference type="PROSITE" id="PS50110"/>
    </source>
</evidence>
<dbReference type="InterPro" id="IPR011006">
    <property type="entry name" value="CheY-like_superfamily"/>
</dbReference>
<evidence type="ECO:0000313" key="9">
    <source>
        <dbReference type="Proteomes" id="UP000060487"/>
    </source>
</evidence>
<name>A0ABR5SJ99_9BACT</name>
<dbReference type="SUPFAM" id="SSF52172">
    <property type="entry name" value="CheY-like"/>
    <property type="match status" value="1"/>
</dbReference>
<evidence type="ECO:0000313" key="8">
    <source>
        <dbReference type="EMBL" id="KWT94222.1"/>
    </source>
</evidence>
<dbReference type="Pfam" id="PF00158">
    <property type="entry name" value="Sigma54_activat"/>
    <property type="match status" value="1"/>
</dbReference>
<dbReference type="InterPro" id="IPR009057">
    <property type="entry name" value="Homeodomain-like_sf"/>
</dbReference>
<dbReference type="PANTHER" id="PTHR32071">
    <property type="entry name" value="TRANSCRIPTIONAL REGULATORY PROTEIN"/>
    <property type="match status" value="1"/>
</dbReference>
<dbReference type="Gene3D" id="1.10.8.60">
    <property type="match status" value="1"/>
</dbReference>
<dbReference type="PROSITE" id="PS50110">
    <property type="entry name" value="RESPONSE_REGULATORY"/>
    <property type="match status" value="1"/>
</dbReference>
<keyword evidence="1" id="KW-0547">Nucleotide-binding</keyword>
<protein>
    <submittedName>
        <fullName evidence="8">Sigma-54-dependent Fis family transcriptional regulator</fullName>
    </submittedName>
</protein>
<evidence type="ECO:0000256" key="1">
    <source>
        <dbReference type="ARBA" id="ARBA00022741"/>
    </source>
</evidence>
<dbReference type="InterPro" id="IPR027417">
    <property type="entry name" value="P-loop_NTPase"/>
</dbReference>
<dbReference type="SMART" id="SM00448">
    <property type="entry name" value="REC"/>
    <property type="match status" value="1"/>
</dbReference>
<feature type="domain" description="Response regulatory" evidence="7">
    <location>
        <begin position="3"/>
        <end position="117"/>
    </location>
</feature>
<evidence type="ECO:0000256" key="3">
    <source>
        <dbReference type="ARBA" id="ARBA00023015"/>
    </source>
</evidence>
<dbReference type="CDD" id="cd00009">
    <property type="entry name" value="AAA"/>
    <property type="match status" value="1"/>
</dbReference>
<dbReference type="PROSITE" id="PS00675">
    <property type="entry name" value="SIGMA54_INTERACT_1"/>
    <property type="match status" value="1"/>
</dbReference>
<reference evidence="8 9" key="1">
    <citation type="submission" date="2015-11" db="EMBL/GenBank/DDBJ databases">
        <authorList>
            <person name="Lin W."/>
        </authorList>
    </citation>
    <scope>NUCLEOTIDE SEQUENCE [LARGE SCALE GENOMIC DNA]</scope>
    <source>
        <strain evidence="8 9">HCH-1</strain>
    </source>
</reference>
<sequence length="467" mass="52059">MAVVVVIDDEPLQRGILKAILEDEGYEVFAAESAEKGLEIIRDKNADVVLTDLNMSGMTGIQMLEYLPDEPSRPAVIVITAYGTINSAVEAMKKGAFDYLIKPLDKDVITLVVGKAAERMSLLKENIRLHKELYDKFNMEGIIGRSKRMTEVIDIVKKITAHAVTVLVYGESGTGKELIARAIHYNSPRKNAPFNAINCAAIPDNLIESELFGYELGAFTGATQRKAGIIESTNNGTLFLDEIGDLPLLTQTKLLRVLQDKEVRRLGGKETMKVNVRFIAATNKDLESEIENGKFREDLYYRLKVVTVTLPPLTERKEDIPSLVNFFISKYNTEFGSHITGIDHRALKLLTDYHWPGNIRQLGSVIERAVLMADTTVISPDDIKSELKQPAACGIMDIEIPEEGIVFEELEKKLLKQAMQKANNVAAKAARLLGMSYKTFWYRLEKFGINIPGGTRPPRDTPNKDTS</sequence>
<feature type="modified residue" description="4-aspartylphosphate" evidence="5">
    <location>
        <position position="52"/>
    </location>
</feature>
<gene>
    <name evidence="8" type="ORF">ASN18_0267</name>
</gene>
<dbReference type="Gene3D" id="3.40.50.2300">
    <property type="match status" value="1"/>
</dbReference>
<keyword evidence="5" id="KW-0597">Phosphoprotein</keyword>
<dbReference type="Gene3D" id="1.10.10.60">
    <property type="entry name" value="Homeodomain-like"/>
    <property type="match status" value="1"/>
</dbReference>
<dbReference type="Pfam" id="PF25601">
    <property type="entry name" value="AAA_lid_14"/>
    <property type="match status" value="1"/>
</dbReference>
<dbReference type="Pfam" id="PF02954">
    <property type="entry name" value="HTH_8"/>
    <property type="match status" value="1"/>
</dbReference>
<dbReference type="InterPro" id="IPR002078">
    <property type="entry name" value="Sigma_54_int"/>
</dbReference>
<accession>A0ABR5SJ99</accession>
<evidence type="ECO:0000256" key="4">
    <source>
        <dbReference type="ARBA" id="ARBA00023163"/>
    </source>
</evidence>
<dbReference type="RefSeq" id="WP_085050802.1">
    <property type="nucleotide sequence ID" value="NZ_LNQR01000007.1"/>
</dbReference>
<dbReference type="PANTHER" id="PTHR32071:SF113">
    <property type="entry name" value="ALGINATE BIOSYNTHESIS TRANSCRIPTIONAL REGULATORY PROTEIN ALGB"/>
    <property type="match status" value="1"/>
</dbReference>
<comment type="caution">
    <text evidence="8">The sequence shown here is derived from an EMBL/GenBank/DDBJ whole genome shotgun (WGS) entry which is preliminary data.</text>
</comment>
<dbReference type="InterPro" id="IPR003593">
    <property type="entry name" value="AAA+_ATPase"/>
</dbReference>
<dbReference type="InterPro" id="IPR002197">
    <property type="entry name" value="HTH_Fis"/>
</dbReference>
<keyword evidence="2" id="KW-0067">ATP-binding</keyword>
<evidence type="ECO:0000259" key="6">
    <source>
        <dbReference type="PROSITE" id="PS50045"/>
    </source>
</evidence>
<evidence type="ECO:0000256" key="5">
    <source>
        <dbReference type="PROSITE-ProRule" id="PRU00169"/>
    </source>
</evidence>
<keyword evidence="4" id="KW-0804">Transcription</keyword>
<keyword evidence="3" id="KW-0805">Transcription regulation</keyword>
<proteinExistence type="predicted"/>
<dbReference type="Gene3D" id="3.40.50.300">
    <property type="entry name" value="P-loop containing nucleotide triphosphate hydrolases"/>
    <property type="match status" value="1"/>
</dbReference>